<dbReference type="CDD" id="cd16917">
    <property type="entry name" value="HATPase_UhpB-NarQ-NarX-like"/>
    <property type="match status" value="1"/>
</dbReference>
<evidence type="ECO:0000256" key="9">
    <source>
        <dbReference type="SAM" id="Phobius"/>
    </source>
</evidence>
<gene>
    <name evidence="12" type="ORF">FB559_5804</name>
</gene>
<evidence type="ECO:0000313" key="12">
    <source>
        <dbReference type="EMBL" id="TQM00099.1"/>
    </source>
</evidence>
<dbReference type="PANTHER" id="PTHR24421:SF10">
    <property type="entry name" value="NITRATE_NITRITE SENSOR PROTEIN NARQ"/>
    <property type="match status" value="1"/>
</dbReference>
<evidence type="ECO:0000256" key="1">
    <source>
        <dbReference type="ARBA" id="ARBA00000085"/>
    </source>
</evidence>
<keyword evidence="8" id="KW-0902">Two-component regulatory system</keyword>
<dbReference type="Proteomes" id="UP000316096">
    <property type="component" value="Unassembled WGS sequence"/>
</dbReference>
<keyword evidence="3" id="KW-0597">Phosphoprotein</keyword>
<keyword evidence="4" id="KW-0808">Transferase</keyword>
<comment type="caution">
    <text evidence="12">The sequence shown here is derived from an EMBL/GenBank/DDBJ whole genome shotgun (WGS) entry which is preliminary data.</text>
</comment>
<dbReference type="EC" id="2.7.13.3" evidence="2"/>
<reference evidence="12 13" key="1">
    <citation type="submission" date="2019-06" db="EMBL/GenBank/DDBJ databases">
        <title>Sequencing the genomes of 1000 actinobacteria strains.</title>
        <authorList>
            <person name="Klenk H.-P."/>
        </authorList>
    </citation>
    <scope>NUCLEOTIDE SEQUENCE [LARGE SCALE GENOMIC DNA]</scope>
    <source>
        <strain evidence="12 13">DSM 102200</strain>
    </source>
</reference>
<comment type="catalytic activity">
    <reaction evidence="1">
        <text>ATP + protein L-histidine = ADP + protein N-phospho-L-histidine.</text>
        <dbReference type="EC" id="2.7.13.3"/>
    </reaction>
</comment>
<proteinExistence type="predicted"/>
<evidence type="ECO:0000256" key="2">
    <source>
        <dbReference type="ARBA" id="ARBA00012438"/>
    </source>
</evidence>
<dbReference type="SUPFAM" id="SSF55874">
    <property type="entry name" value="ATPase domain of HSP90 chaperone/DNA topoisomerase II/histidine kinase"/>
    <property type="match status" value="1"/>
</dbReference>
<evidence type="ECO:0000256" key="8">
    <source>
        <dbReference type="ARBA" id="ARBA00023012"/>
    </source>
</evidence>
<dbReference type="GO" id="GO:0016020">
    <property type="term" value="C:membrane"/>
    <property type="evidence" value="ECO:0007669"/>
    <property type="project" value="InterPro"/>
</dbReference>
<dbReference type="InterPro" id="IPR036890">
    <property type="entry name" value="HATPase_C_sf"/>
</dbReference>
<feature type="domain" description="Signal transduction histidine kinase subgroup 3 dimerisation and phosphoacceptor" evidence="11">
    <location>
        <begin position="163"/>
        <end position="227"/>
    </location>
</feature>
<sequence>MPAGALCAVCLAPVAGPAGAIMAAAAVATVPAALWRPRWTPALAGLAAVVSLTADLVTPSPVSHRVVLTIAVELVALVVQVALVIRRAPARYAIPLGALTATAAIVLPLRFTLRQPAPRLDDAVVPCAMASFMVICAVAVSGYLRLLDHRKNAAIQAARRAQRLELAGDLHDFVAHDVTGIVVAAQSLLAGPFDSEQAEAVLQSIEKAGMQALSSMDRTVHALRETEAGHERPRATHGVADLPELVGRFSATGTTRAYLNAHPDAGDTLPREVADTAYRIVVEALTNVRRHAPDATRADVVLAMDEEGRLSIEVTDDGQAMLRQRPSGGTGLAGLTERVAVLGGALDAGPHLSGWRLTATLPARRRIP</sequence>
<evidence type="ECO:0000256" key="3">
    <source>
        <dbReference type="ARBA" id="ARBA00022553"/>
    </source>
</evidence>
<dbReference type="Gene3D" id="1.20.5.1930">
    <property type="match status" value="1"/>
</dbReference>
<evidence type="ECO:0000256" key="4">
    <source>
        <dbReference type="ARBA" id="ARBA00022679"/>
    </source>
</evidence>
<keyword evidence="9" id="KW-0812">Transmembrane</keyword>
<keyword evidence="9" id="KW-1133">Transmembrane helix</keyword>
<dbReference type="InterPro" id="IPR050482">
    <property type="entry name" value="Sensor_HK_TwoCompSys"/>
</dbReference>
<dbReference type="Pfam" id="PF07730">
    <property type="entry name" value="HisKA_3"/>
    <property type="match status" value="1"/>
</dbReference>
<keyword evidence="6 12" id="KW-0418">Kinase</keyword>
<keyword evidence="10" id="KW-0732">Signal</keyword>
<keyword evidence="9" id="KW-0472">Membrane</keyword>
<keyword evidence="5" id="KW-0547">Nucleotide-binding</keyword>
<feature type="transmembrane region" description="Helical" evidence="9">
    <location>
        <begin position="92"/>
        <end position="111"/>
    </location>
</feature>
<evidence type="ECO:0000313" key="13">
    <source>
        <dbReference type="Proteomes" id="UP000316096"/>
    </source>
</evidence>
<evidence type="ECO:0000256" key="10">
    <source>
        <dbReference type="SAM" id="SignalP"/>
    </source>
</evidence>
<feature type="transmembrane region" description="Helical" evidence="9">
    <location>
        <begin position="123"/>
        <end position="144"/>
    </location>
</feature>
<evidence type="ECO:0000256" key="6">
    <source>
        <dbReference type="ARBA" id="ARBA00022777"/>
    </source>
</evidence>
<dbReference type="GO" id="GO:0005524">
    <property type="term" value="F:ATP binding"/>
    <property type="evidence" value="ECO:0007669"/>
    <property type="project" value="UniProtKB-KW"/>
</dbReference>
<feature type="chain" id="PRO_5038700078" description="histidine kinase" evidence="10">
    <location>
        <begin position="21"/>
        <end position="368"/>
    </location>
</feature>
<name>A0A543CSU1_9ACTN</name>
<keyword evidence="7" id="KW-0067">ATP-binding</keyword>
<accession>A0A543CSU1</accession>
<dbReference type="EMBL" id="VFOZ01000001">
    <property type="protein sequence ID" value="TQM00099.1"/>
    <property type="molecule type" value="Genomic_DNA"/>
</dbReference>
<dbReference type="GO" id="GO:0046983">
    <property type="term" value="F:protein dimerization activity"/>
    <property type="evidence" value="ECO:0007669"/>
    <property type="project" value="InterPro"/>
</dbReference>
<evidence type="ECO:0000256" key="5">
    <source>
        <dbReference type="ARBA" id="ARBA00022741"/>
    </source>
</evidence>
<dbReference type="Gene3D" id="3.30.565.10">
    <property type="entry name" value="Histidine kinase-like ATPase, C-terminal domain"/>
    <property type="match status" value="1"/>
</dbReference>
<feature type="transmembrane region" description="Helical" evidence="9">
    <location>
        <begin position="66"/>
        <end position="85"/>
    </location>
</feature>
<evidence type="ECO:0000256" key="7">
    <source>
        <dbReference type="ARBA" id="ARBA00022840"/>
    </source>
</evidence>
<organism evidence="12 13">
    <name type="scientific">Actinoallomurus bryophytorum</name>
    <dbReference type="NCBI Taxonomy" id="1490222"/>
    <lineage>
        <taxon>Bacteria</taxon>
        <taxon>Bacillati</taxon>
        <taxon>Actinomycetota</taxon>
        <taxon>Actinomycetes</taxon>
        <taxon>Streptosporangiales</taxon>
        <taxon>Thermomonosporaceae</taxon>
        <taxon>Actinoallomurus</taxon>
    </lineage>
</organism>
<dbReference type="AlphaFoldDB" id="A0A543CSU1"/>
<feature type="signal peptide" evidence="10">
    <location>
        <begin position="1"/>
        <end position="20"/>
    </location>
</feature>
<dbReference type="PANTHER" id="PTHR24421">
    <property type="entry name" value="NITRATE/NITRITE SENSOR PROTEIN NARX-RELATED"/>
    <property type="match status" value="1"/>
</dbReference>
<dbReference type="GO" id="GO:0000155">
    <property type="term" value="F:phosphorelay sensor kinase activity"/>
    <property type="evidence" value="ECO:0007669"/>
    <property type="project" value="InterPro"/>
</dbReference>
<evidence type="ECO:0000259" key="11">
    <source>
        <dbReference type="Pfam" id="PF07730"/>
    </source>
</evidence>
<dbReference type="InterPro" id="IPR011712">
    <property type="entry name" value="Sig_transdc_His_kin_sub3_dim/P"/>
</dbReference>
<protein>
    <recommendedName>
        <fullName evidence="2">histidine kinase</fullName>
        <ecNumber evidence="2">2.7.13.3</ecNumber>
    </recommendedName>
</protein>
<keyword evidence="13" id="KW-1185">Reference proteome</keyword>